<name>A0A834WKA8_9FABA</name>
<keyword evidence="2" id="KW-1185">Reference proteome</keyword>
<sequence length="30" mass="3403">MGWNLLQHSKVVSTTVIVTLEATDHEVEKH</sequence>
<reference evidence="1" key="1">
    <citation type="submission" date="2020-09" db="EMBL/GenBank/DDBJ databases">
        <title>Genome-Enabled Discovery of Anthraquinone Biosynthesis in Senna tora.</title>
        <authorList>
            <person name="Kang S.-H."/>
            <person name="Pandey R.P."/>
            <person name="Lee C.-M."/>
            <person name="Sim J.-S."/>
            <person name="Jeong J.-T."/>
            <person name="Choi B.-S."/>
            <person name="Jung M."/>
            <person name="Ginzburg D."/>
            <person name="Zhao K."/>
            <person name="Won S.Y."/>
            <person name="Oh T.-J."/>
            <person name="Yu Y."/>
            <person name="Kim N.-H."/>
            <person name="Lee O.R."/>
            <person name="Lee T.-H."/>
            <person name="Bashyal P."/>
            <person name="Kim T.-S."/>
            <person name="Lee W.-H."/>
            <person name="Kawkins C."/>
            <person name="Kim C.-K."/>
            <person name="Kim J.S."/>
            <person name="Ahn B.O."/>
            <person name="Rhee S.Y."/>
            <person name="Sohng J.K."/>
        </authorList>
    </citation>
    <scope>NUCLEOTIDE SEQUENCE</scope>
    <source>
        <tissue evidence="1">Leaf</tissue>
    </source>
</reference>
<organism evidence="1 2">
    <name type="scientific">Senna tora</name>
    <dbReference type="NCBI Taxonomy" id="362788"/>
    <lineage>
        <taxon>Eukaryota</taxon>
        <taxon>Viridiplantae</taxon>
        <taxon>Streptophyta</taxon>
        <taxon>Embryophyta</taxon>
        <taxon>Tracheophyta</taxon>
        <taxon>Spermatophyta</taxon>
        <taxon>Magnoliopsida</taxon>
        <taxon>eudicotyledons</taxon>
        <taxon>Gunneridae</taxon>
        <taxon>Pentapetalae</taxon>
        <taxon>rosids</taxon>
        <taxon>fabids</taxon>
        <taxon>Fabales</taxon>
        <taxon>Fabaceae</taxon>
        <taxon>Caesalpinioideae</taxon>
        <taxon>Cassia clade</taxon>
        <taxon>Senna</taxon>
    </lineage>
</organism>
<evidence type="ECO:0000313" key="2">
    <source>
        <dbReference type="Proteomes" id="UP000634136"/>
    </source>
</evidence>
<proteinExistence type="predicted"/>
<comment type="caution">
    <text evidence="1">The sequence shown here is derived from an EMBL/GenBank/DDBJ whole genome shotgun (WGS) entry which is preliminary data.</text>
</comment>
<gene>
    <name evidence="1" type="ORF">G2W53_022247</name>
</gene>
<dbReference type="Proteomes" id="UP000634136">
    <property type="component" value="Unassembled WGS sequence"/>
</dbReference>
<accession>A0A834WKA8</accession>
<dbReference type="AlphaFoldDB" id="A0A834WKA8"/>
<dbReference type="EMBL" id="JAAIUW010000007">
    <property type="protein sequence ID" value="KAF7824103.1"/>
    <property type="molecule type" value="Genomic_DNA"/>
</dbReference>
<protein>
    <submittedName>
        <fullName evidence="1">Uncharacterized protein</fullName>
    </submittedName>
</protein>
<evidence type="ECO:0000313" key="1">
    <source>
        <dbReference type="EMBL" id="KAF7824103.1"/>
    </source>
</evidence>